<organism evidence="1 2">
    <name type="scientific">Sutcliffiella horikoshii</name>
    <dbReference type="NCBI Taxonomy" id="79883"/>
    <lineage>
        <taxon>Bacteria</taxon>
        <taxon>Bacillati</taxon>
        <taxon>Bacillota</taxon>
        <taxon>Bacilli</taxon>
        <taxon>Bacillales</taxon>
        <taxon>Bacillaceae</taxon>
        <taxon>Sutcliffiella</taxon>
    </lineage>
</organism>
<dbReference type="RefSeq" id="WP_088018768.1">
    <property type="nucleotide sequence ID" value="NZ_CP020880.1"/>
</dbReference>
<accession>A0ABM6KKZ7</accession>
<evidence type="ECO:0000313" key="1">
    <source>
        <dbReference type="EMBL" id="ART77141.1"/>
    </source>
</evidence>
<evidence type="ECO:0008006" key="3">
    <source>
        <dbReference type="Google" id="ProtNLM"/>
    </source>
</evidence>
<reference evidence="1 2" key="1">
    <citation type="submission" date="2017-04" db="EMBL/GenBank/DDBJ databases">
        <title>Complete Genome Sequence of the Bacillus horikoshii 20a strain from Cuatro Cienegas, Coahuila, Mexico.</title>
        <authorList>
            <person name="Zarza E."/>
            <person name="Alcaraz L.D."/>
            <person name="Aguilar-Salinas B."/>
            <person name="Islas A."/>
            <person name="Olmedo-Alvarez G."/>
        </authorList>
    </citation>
    <scope>NUCLEOTIDE SEQUENCE [LARGE SCALE GENOMIC DNA]</scope>
    <source>
        <strain evidence="1 2">20a</strain>
    </source>
</reference>
<proteinExistence type="predicted"/>
<sequence length="154" mass="17449">MSRITSAYFAYPLVLLILLLGCSQEVSLEDKIVELLEESEDRNYGTVIDYDIKGDYIVVVYTRKSDEQLNIGFITNNKGKLEWEIGIGGPELTGGHVYISDPLIVNVIIPFDPDINYVKVSGEYAKQIKHSKAINYWIAYSNKPTSSFDVEYIK</sequence>
<dbReference type="EMBL" id="CP020880">
    <property type="protein sequence ID" value="ART77141.1"/>
    <property type="molecule type" value="Genomic_DNA"/>
</dbReference>
<evidence type="ECO:0000313" key="2">
    <source>
        <dbReference type="Proteomes" id="UP000195573"/>
    </source>
</evidence>
<gene>
    <name evidence="1" type="ORF">B4U37_14265</name>
</gene>
<name>A0ABM6KKZ7_9BACI</name>
<dbReference type="GeneID" id="96739585"/>
<dbReference type="Proteomes" id="UP000195573">
    <property type="component" value="Chromosome"/>
</dbReference>
<protein>
    <recommendedName>
        <fullName evidence="3">Lipoprotein</fullName>
    </recommendedName>
</protein>
<dbReference type="PROSITE" id="PS51257">
    <property type="entry name" value="PROKAR_LIPOPROTEIN"/>
    <property type="match status" value="1"/>
</dbReference>
<keyword evidence="2" id="KW-1185">Reference proteome</keyword>